<comment type="cofactor">
    <cofactor evidence="4">
        <name>Zn(2+)</name>
        <dbReference type="ChEBI" id="CHEBI:29105"/>
    </cofactor>
</comment>
<dbReference type="InterPro" id="IPR002328">
    <property type="entry name" value="ADH_Zn_CS"/>
</dbReference>
<dbReference type="Gene3D" id="3.40.50.720">
    <property type="entry name" value="NAD(P)-binding Rossmann-like Domain"/>
    <property type="match status" value="1"/>
</dbReference>
<evidence type="ECO:0000256" key="3">
    <source>
        <dbReference type="ARBA" id="ARBA00023002"/>
    </source>
</evidence>
<organism evidence="6 7">
    <name type="scientific">Novosphingobium anseongense</name>
    <dbReference type="NCBI Taxonomy" id="3133436"/>
    <lineage>
        <taxon>Bacteria</taxon>
        <taxon>Pseudomonadati</taxon>
        <taxon>Pseudomonadota</taxon>
        <taxon>Alphaproteobacteria</taxon>
        <taxon>Sphingomonadales</taxon>
        <taxon>Sphingomonadaceae</taxon>
        <taxon>Novosphingobium</taxon>
    </lineage>
</organism>
<dbReference type="EMBL" id="JBBHJZ010000003">
    <property type="protein sequence ID" value="MEJ5977943.1"/>
    <property type="molecule type" value="Genomic_DNA"/>
</dbReference>
<evidence type="ECO:0000256" key="4">
    <source>
        <dbReference type="RuleBase" id="RU361277"/>
    </source>
</evidence>
<dbReference type="Gene3D" id="3.90.180.10">
    <property type="entry name" value="Medium-chain alcohol dehydrogenases, catalytic domain"/>
    <property type="match status" value="1"/>
</dbReference>
<dbReference type="SMART" id="SM00829">
    <property type="entry name" value="PKS_ER"/>
    <property type="match status" value="1"/>
</dbReference>
<protein>
    <submittedName>
        <fullName evidence="6">Alcohol dehydrogenase catalytic domain-containing protein</fullName>
    </submittedName>
</protein>
<dbReference type="PROSITE" id="PS00059">
    <property type="entry name" value="ADH_ZINC"/>
    <property type="match status" value="1"/>
</dbReference>
<keyword evidence="7" id="KW-1185">Reference proteome</keyword>
<dbReference type="Proteomes" id="UP001361239">
    <property type="component" value="Unassembled WGS sequence"/>
</dbReference>
<dbReference type="PANTHER" id="PTHR43401:SF2">
    <property type="entry name" value="L-THREONINE 3-DEHYDROGENASE"/>
    <property type="match status" value="1"/>
</dbReference>
<dbReference type="InterPro" id="IPR013149">
    <property type="entry name" value="ADH-like_C"/>
</dbReference>
<dbReference type="InterPro" id="IPR036291">
    <property type="entry name" value="NAD(P)-bd_dom_sf"/>
</dbReference>
<dbReference type="Pfam" id="PF08240">
    <property type="entry name" value="ADH_N"/>
    <property type="match status" value="1"/>
</dbReference>
<dbReference type="InterPro" id="IPR013154">
    <property type="entry name" value="ADH-like_N"/>
</dbReference>
<keyword evidence="2 4" id="KW-0862">Zinc</keyword>
<dbReference type="InterPro" id="IPR011032">
    <property type="entry name" value="GroES-like_sf"/>
</dbReference>
<proteinExistence type="inferred from homology"/>
<name>A0ABU8RYB2_9SPHN</name>
<evidence type="ECO:0000313" key="6">
    <source>
        <dbReference type="EMBL" id="MEJ5977943.1"/>
    </source>
</evidence>
<evidence type="ECO:0000259" key="5">
    <source>
        <dbReference type="SMART" id="SM00829"/>
    </source>
</evidence>
<gene>
    <name evidence="6" type="ORF">WG901_14935</name>
</gene>
<evidence type="ECO:0000256" key="1">
    <source>
        <dbReference type="ARBA" id="ARBA00022723"/>
    </source>
</evidence>
<dbReference type="Pfam" id="PF00107">
    <property type="entry name" value="ADH_zinc_N"/>
    <property type="match status" value="1"/>
</dbReference>
<dbReference type="SUPFAM" id="SSF51735">
    <property type="entry name" value="NAD(P)-binding Rossmann-fold domains"/>
    <property type="match status" value="1"/>
</dbReference>
<evidence type="ECO:0000256" key="2">
    <source>
        <dbReference type="ARBA" id="ARBA00022833"/>
    </source>
</evidence>
<dbReference type="SUPFAM" id="SSF50129">
    <property type="entry name" value="GroES-like"/>
    <property type="match status" value="1"/>
</dbReference>
<dbReference type="InterPro" id="IPR020843">
    <property type="entry name" value="ER"/>
</dbReference>
<comment type="similarity">
    <text evidence="4">Belongs to the zinc-containing alcohol dehydrogenase family.</text>
</comment>
<dbReference type="RefSeq" id="WP_339587890.1">
    <property type="nucleotide sequence ID" value="NZ_JBBHJZ010000003.1"/>
</dbReference>
<feature type="domain" description="Enoyl reductase (ER)" evidence="5">
    <location>
        <begin position="9"/>
        <end position="331"/>
    </location>
</feature>
<dbReference type="InterPro" id="IPR050129">
    <property type="entry name" value="Zn_alcohol_dh"/>
</dbReference>
<evidence type="ECO:0000313" key="7">
    <source>
        <dbReference type="Proteomes" id="UP001361239"/>
    </source>
</evidence>
<keyword evidence="3" id="KW-0560">Oxidoreductase</keyword>
<dbReference type="PANTHER" id="PTHR43401">
    <property type="entry name" value="L-THREONINE 3-DEHYDROGENASE"/>
    <property type="match status" value="1"/>
</dbReference>
<accession>A0ABU8RYB2</accession>
<reference evidence="6 7" key="1">
    <citation type="submission" date="2024-03" db="EMBL/GenBank/DDBJ databases">
        <authorList>
            <person name="Jo J.-H."/>
        </authorList>
    </citation>
    <scope>NUCLEOTIDE SEQUENCE [LARGE SCALE GENOMIC DNA]</scope>
    <source>
        <strain evidence="6 7">PS1R-30</strain>
    </source>
</reference>
<sequence length="337" mass="35265">MRAAVYHGGERGIAIEHLADPYAQPGELLIEVGFCGVCGSDVAMTSGSAFDYPAGRCFGHEYAGTVVEIGAGVSGWRLGERVACRPKTACGACDLCREGHLLLCPGGAHLSKGFAQFVAVPVEAAVRLPQSLSLADGALIEPMACGLRAFRAAALRPGDRVLVLGAGALALSAIWWARRLGAAKVVVAARSDHRRDICHDFGADAFVSLSDDDPDVIAASLGGAPHVVAECVGKPGMIAKAVEQVRPGGTILSLGMCMAPEPILPIGLTFKEARLIFPLGYSEAEFEETARAFDQAGFRPEQMVSDVFPLEAVGEVIARLRAGAALRKVHIDPRIAA</sequence>
<comment type="caution">
    <text evidence="6">The sequence shown here is derived from an EMBL/GenBank/DDBJ whole genome shotgun (WGS) entry which is preliminary data.</text>
</comment>
<keyword evidence="1 4" id="KW-0479">Metal-binding</keyword>